<dbReference type="NCBIfam" id="TIGR03504">
    <property type="entry name" value="FimV_Cterm"/>
    <property type="match status" value="1"/>
</dbReference>
<feature type="region of interest" description="Disordered" evidence="1">
    <location>
        <begin position="114"/>
        <end position="133"/>
    </location>
</feature>
<evidence type="ECO:0000256" key="2">
    <source>
        <dbReference type="SAM" id="Phobius"/>
    </source>
</evidence>
<organism evidence="3 4">
    <name type="scientific">Trinickia soli</name>
    <dbReference type="NCBI Taxonomy" id="380675"/>
    <lineage>
        <taxon>Bacteria</taxon>
        <taxon>Pseudomonadati</taxon>
        <taxon>Pseudomonadota</taxon>
        <taxon>Betaproteobacteria</taxon>
        <taxon>Burkholderiales</taxon>
        <taxon>Burkholderiaceae</taxon>
        <taxon>Trinickia</taxon>
    </lineage>
</organism>
<feature type="compositionally biased region" description="Low complexity" evidence="1">
    <location>
        <begin position="403"/>
        <end position="416"/>
    </location>
</feature>
<keyword evidence="2" id="KW-0472">Membrane</keyword>
<evidence type="ECO:0000256" key="1">
    <source>
        <dbReference type="SAM" id="MobiDB-lite"/>
    </source>
</evidence>
<feature type="region of interest" description="Disordered" evidence="1">
    <location>
        <begin position="321"/>
        <end position="379"/>
    </location>
</feature>
<feature type="region of interest" description="Disordered" evidence="1">
    <location>
        <begin position="403"/>
        <end position="425"/>
    </location>
</feature>
<gene>
    <name evidence="3" type="ORF">C0Z19_25875</name>
</gene>
<feature type="region of interest" description="Disordered" evidence="1">
    <location>
        <begin position="481"/>
        <end position="500"/>
    </location>
</feature>
<reference evidence="3 4" key="1">
    <citation type="submission" date="2018-01" db="EMBL/GenBank/DDBJ databases">
        <title>Whole genome analyses suggest that Burkholderia sensu lato contains two further novel genera in the rhizoxinica-symbiotica group Mycetohabitans gen. nov., and Trinickia gen. nov.: implications for the evolution of diazotrophy and nodulation in the Burkholderiaceae.</title>
        <authorList>
            <person name="Estrada-de los Santos P."/>
            <person name="Palmer M."/>
            <person name="Chavez-Ramirez B."/>
            <person name="Beukes C."/>
            <person name="Steenkamp E.T."/>
            <person name="Hirsch A.M."/>
            <person name="Manyaka P."/>
            <person name="Maluk M."/>
            <person name="Lafos M."/>
            <person name="Crook M."/>
            <person name="Gross E."/>
            <person name="Simon M.F."/>
            <person name="Bueno dos Reis Junior F."/>
            <person name="Poole P.S."/>
            <person name="Venter S.N."/>
            <person name="James E.K."/>
        </authorList>
    </citation>
    <scope>NUCLEOTIDE SEQUENCE [LARGE SCALE GENOMIC DNA]</scope>
    <source>
        <strain evidence="3 4">GP25-8</strain>
    </source>
</reference>
<protein>
    <recommendedName>
        <fullName evidence="5">Fimbrial protein FimV</fullName>
    </recommendedName>
</protein>
<accession>A0A2N7VH14</accession>
<name>A0A2N7VH14_9BURK</name>
<keyword evidence="2" id="KW-1133">Transmembrane helix</keyword>
<evidence type="ECO:0000313" key="4">
    <source>
        <dbReference type="Proteomes" id="UP000235347"/>
    </source>
</evidence>
<comment type="caution">
    <text evidence="3">The sequence shown here is derived from an EMBL/GenBank/DDBJ whole genome shotgun (WGS) entry which is preliminary data.</text>
</comment>
<evidence type="ECO:0008006" key="5">
    <source>
        <dbReference type="Google" id="ProtNLM"/>
    </source>
</evidence>
<dbReference type="InterPro" id="IPR038440">
    <property type="entry name" value="FimV_C_sf"/>
</dbReference>
<keyword evidence="4" id="KW-1185">Reference proteome</keyword>
<dbReference type="InterPro" id="IPR020011">
    <property type="entry name" value="FimV_C"/>
</dbReference>
<feature type="transmembrane region" description="Helical" evidence="2">
    <location>
        <begin position="82"/>
        <end position="103"/>
    </location>
</feature>
<evidence type="ECO:0000313" key="3">
    <source>
        <dbReference type="EMBL" id="PMS16431.1"/>
    </source>
</evidence>
<dbReference type="AlphaFoldDB" id="A0A2N7VH14"/>
<feature type="compositionally biased region" description="Basic and acidic residues" evidence="1">
    <location>
        <begin position="322"/>
        <end position="358"/>
    </location>
</feature>
<sequence>MLTLKNRVLMELQRHGFGTPAPARPGAADSAPASAAGFAVAPAASGVVAPAPGRSRAAAAASQRFIGIGGIGFGVSRDDVPALAATAAAVVAALVVLLGALGISRRKRRKTAAAHKAAGPVAPGAAAATGDESAAPMTRPAAAVDDPIEAELLAILARNPSSKRALMGLAARYAERQNVSGFDEIAQRIYRLSGGRGPNWIHVAALGRQLDPDNPLYALEAGEADDAVATGSPSGDALNAPAQEAGAPSAAAVGHAPSDTTLPGLTGELPQTPPATEPGLPSEAQPDGAAHVAKPLQPEPEPGADVAPTAEAASLGAAPHLAEPHGAEPDEGGPHEAEVPEAEEHKAEQHEAETREAESPDAVSPEAESTTPGRPEATLPPEAIAALGDLDLGLPPRIEDADSAAQLAAATPSEASESQHEHEFSDLAPAHEAHAELPAHVEPGEDMGPESKPTPAEPEARPSVAGLGAAPIGPLRLSFDLDLPGGEAGDRDGSIAASAPLPEFTPEQLAKIARNKLELAAEYIALGDLGGARTLINEVIESNDVATRDEAHALLATLAPLS</sequence>
<feature type="region of interest" description="Disordered" evidence="1">
    <location>
        <begin position="441"/>
        <end position="467"/>
    </location>
</feature>
<dbReference type="EMBL" id="PNYB01000035">
    <property type="protein sequence ID" value="PMS16431.1"/>
    <property type="molecule type" value="Genomic_DNA"/>
</dbReference>
<keyword evidence="2" id="KW-0812">Transmembrane</keyword>
<dbReference type="Gene3D" id="1.20.58.2200">
    <property type="match status" value="1"/>
</dbReference>
<feature type="compositionally biased region" description="Low complexity" evidence="1">
    <location>
        <begin position="240"/>
        <end position="257"/>
    </location>
</feature>
<dbReference type="Proteomes" id="UP000235347">
    <property type="component" value="Unassembled WGS sequence"/>
</dbReference>
<feature type="region of interest" description="Disordered" evidence="1">
    <location>
        <begin position="227"/>
        <end position="307"/>
    </location>
</feature>
<proteinExistence type="predicted"/>